<keyword evidence="3" id="KW-1185">Reference proteome</keyword>
<sequence length="603" mass="65216">MDLSQQELPITAYFLRGNKSNKVSKLANKRKLSSAADARTAPAKREKRAVVSPDVRTTAQGNAKRAKKKTGKQIKLPVLKSPIASTSSRRERVSLSDDIVILDSPPERSVAGSSSSSKVNSNTISYGIFVPGSSKGKGLTHLANTAAQSLATPPPTNPSKKRPVDITALKPLPQRTTVTAIAPRIAALPTPETTLRKLGNIHAPSGLRTFIGTTSPCRTKHVSDALSSPSLASAPLMMKFPVSMDDNLGTHSRKHSGFSNEVQAVDPDDPFTCGSRDKELHVATPVTSPVLPSKDLQYTSTYPDIIEELVPSSQSQYLLPVDATPSRKRILKPMRTRDYEPVPSSQSQEREMNMPTSPGSLLNQLSWTRVEVDLPTPHPILHVTHHNLSSRKRLHQFTLVPSPATSSVGSPSKGFSHSFLATKSSRNRASFVASPSRSPLKRTPRGVKGKISPIKKPMSVENVRPEQEDDSVTEPESEPEVLKPGQDDGSETEPESDVASVRPPAEIGKCVAQWPPATSPRASILHSSTSIKRSPYRKRQTPASSYTSSLDDLMREGAGMSVPASHGSFMLPSSAIPAVARDFFNMFQGDGSYPDDFPESLRC</sequence>
<evidence type="ECO:0000313" key="2">
    <source>
        <dbReference type="EMBL" id="OAX39152.1"/>
    </source>
</evidence>
<feature type="compositionally biased region" description="Basic residues" evidence="1">
    <location>
        <begin position="439"/>
        <end position="448"/>
    </location>
</feature>
<dbReference type="AlphaFoldDB" id="A0A1B7N2U0"/>
<dbReference type="EMBL" id="KV448260">
    <property type="protein sequence ID" value="OAX39152.1"/>
    <property type="molecule type" value="Genomic_DNA"/>
</dbReference>
<protein>
    <submittedName>
        <fullName evidence="2">Uncharacterized protein</fullName>
    </submittedName>
</protein>
<name>A0A1B7N2U0_9AGAM</name>
<gene>
    <name evidence="2" type="ORF">K503DRAFT_799867</name>
</gene>
<feature type="region of interest" description="Disordered" evidence="1">
    <location>
        <begin position="337"/>
        <end position="359"/>
    </location>
</feature>
<feature type="region of interest" description="Disordered" evidence="1">
    <location>
        <begin position="24"/>
        <end position="90"/>
    </location>
</feature>
<feature type="compositionally biased region" description="Polar residues" evidence="1">
    <location>
        <begin position="425"/>
        <end position="437"/>
    </location>
</feature>
<dbReference type="Proteomes" id="UP000092154">
    <property type="component" value="Unassembled WGS sequence"/>
</dbReference>
<organism evidence="2 3">
    <name type="scientific">Rhizopogon vinicolor AM-OR11-026</name>
    <dbReference type="NCBI Taxonomy" id="1314800"/>
    <lineage>
        <taxon>Eukaryota</taxon>
        <taxon>Fungi</taxon>
        <taxon>Dikarya</taxon>
        <taxon>Basidiomycota</taxon>
        <taxon>Agaricomycotina</taxon>
        <taxon>Agaricomycetes</taxon>
        <taxon>Agaricomycetidae</taxon>
        <taxon>Boletales</taxon>
        <taxon>Suillineae</taxon>
        <taxon>Rhizopogonaceae</taxon>
        <taxon>Rhizopogon</taxon>
    </lineage>
</organism>
<feature type="region of interest" description="Disordered" evidence="1">
    <location>
        <begin position="425"/>
        <end position="548"/>
    </location>
</feature>
<dbReference type="STRING" id="1314800.A0A1B7N2U0"/>
<evidence type="ECO:0000313" key="3">
    <source>
        <dbReference type="Proteomes" id="UP000092154"/>
    </source>
</evidence>
<reference evidence="2 3" key="1">
    <citation type="submission" date="2016-06" db="EMBL/GenBank/DDBJ databases">
        <title>Comparative genomics of the ectomycorrhizal sister species Rhizopogon vinicolor and Rhizopogon vesiculosus (Basidiomycota: Boletales) reveals a divergence of the mating type B locus.</title>
        <authorList>
            <consortium name="DOE Joint Genome Institute"/>
            <person name="Mujic A.B."/>
            <person name="Kuo A."/>
            <person name="Tritt A."/>
            <person name="Lipzen A."/>
            <person name="Chen C."/>
            <person name="Johnson J."/>
            <person name="Sharma A."/>
            <person name="Barry K."/>
            <person name="Grigoriev I.V."/>
            <person name="Spatafora J.W."/>
        </authorList>
    </citation>
    <scope>NUCLEOTIDE SEQUENCE [LARGE SCALE GENOMIC DNA]</scope>
    <source>
        <strain evidence="2 3">AM-OR11-026</strain>
    </source>
</reference>
<feature type="compositionally biased region" description="Acidic residues" evidence="1">
    <location>
        <begin position="467"/>
        <end position="479"/>
    </location>
</feature>
<accession>A0A1B7N2U0</accession>
<dbReference type="OrthoDB" id="3059337at2759"/>
<dbReference type="InParanoid" id="A0A1B7N2U0"/>
<proteinExistence type="predicted"/>
<evidence type="ECO:0000256" key="1">
    <source>
        <dbReference type="SAM" id="MobiDB-lite"/>
    </source>
</evidence>